<feature type="transmembrane region" description="Helical" evidence="6">
    <location>
        <begin position="60"/>
        <end position="84"/>
    </location>
</feature>
<feature type="transmembrane region" description="Helical" evidence="6">
    <location>
        <begin position="171"/>
        <end position="191"/>
    </location>
</feature>
<dbReference type="KEGG" id="bgt:106072260"/>
<proteinExistence type="inferred from homology"/>
<comment type="similarity">
    <text evidence="5">Belongs to the G-protein coupled receptor 1 family.</text>
</comment>
<keyword evidence="2 5" id="KW-0812">Transmembrane</keyword>
<dbReference type="OrthoDB" id="9990906at2759"/>
<protein>
    <recommendedName>
        <fullName evidence="7">G-protein coupled receptors family 1 profile domain-containing protein</fullName>
    </recommendedName>
</protein>
<feature type="transmembrane region" description="Helical" evidence="6">
    <location>
        <begin position="91"/>
        <end position="112"/>
    </location>
</feature>
<evidence type="ECO:0000313" key="8">
    <source>
        <dbReference type="EnsemblMetazoa" id="BGLB024732-PA"/>
    </source>
</evidence>
<evidence type="ECO:0000259" key="7">
    <source>
        <dbReference type="PROSITE" id="PS50262"/>
    </source>
</evidence>
<keyword evidence="5" id="KW-0675">Receptor</keyword>
<feature type="transmembrane region" description="Helical" evidence="6">
    <location>
        <begin position="132"/>
        <end position="150"/>
    </location>
</feature>
<dbReference type="CDD" id="cd14978">
    <property type="entry name" value="7tmA_FMRFamide_R-like"/>
    <property type="match status" value="1"/>
</dbReference>
<dbReference type="VEuPathDB" id="VectorBase:BGLB024732"/>
<sequence length="401" mass="45803">MNNSMGDFSVDEIEEQDETSPAMIMLTTLRPVSAISAEAKLEMYLMTFSSYKMASYINNYVLITEVVVGSVANILALVVMLGLLKLTICNYMAALAVADLSVVLGPALIRWMQNVSHDPKALNSYLCRFLNIQSYWSFSLSAWLLVAMTIDRYIAITFPLKALVWSTPRRARFVIAALMLLMFLINMHFFFTAVVVKRRDDQQYGCVFYDPYKQFIEDVWPWLDATVYSFIPFSCLLVFNYLIIRSQKRSAKAFSSLKGFVKNHKSRSPTRINQKLTMTLLTVSFIFLALTAPRIILIIIRTSVFNFKPTPTTIDFKVLADYTLTASIINVLIIGNHCINFFLYILTGRKFRQQIILMFKQCWPKRLKHKNITSVQSCNTETNSQNGGSRDISTVIDVTEL</sequence>
<dbReference type="GO" id="GO:0016020">
    <property type="term" value="C:membrane"/>
    <property type="evidence" value="ECO:0007669"/>
    <property type="project" value="UniProtKB-SubCell"/>
</dbReference>
<keyword evidence="5" id="KW-0807">Transducer</keyword>
<evidence type="ECO:0000256" key="2">
    <source>
        <dbReference type="ARBA" id="ARBA00022692"/>
    </source>
</evidence>
<feature type="transmembrane region" description="Helical" evidence="6">
    <location>
        <begin position="276"/>
        <end position="302"/>
    </location>
</feature>
<dbReference type="InterPro" id="IPR052954">
    <property type="entry name" value="GPCR-Ligand_Int"/>
</dbReference>
<feature type="transmembrane region" description="Helical" evidence="6">
    <location>
        <begin position="322"/>
        <end position="346"/>
    </location>
</feature>
<keyword evidence="4 6" id="KW-0472">Membrane</keyword>
<dbReference type="Pfam" id="PF00001">
    <property type="entry name" value="7tm_1"/>
    <property type="match status" value="1"/>
</dbReference>
<dbReference type="PANTHER" id="PTHR46641:SF25">
    <property type="entry name" value="CNMAMIDE RECEPTOR-RELATED"/>
    <property type="match status" value="1"/>
</dbReference>
<dbReference type="PROSITE" id="PS50262">
    <property type="entry name" value="G_PROTEIN_RECEP_F1_2"/>
    <property type="match status" value="1"/>
</dbReference>
<dbReference type="InterPro" id="IPR000276">
    <property type="entry name" value="GPCR_Rhodpsn"/>
</dbReference>
<dbReference type="RefSeq" id="XP_013088058.2">
    <property type="nucleotide sequence ID" value="XM_013232604.2"/>
</dbReference>
<evidence type="ECO:0000256" key="6">
    <source>
        <dbReference type="SAM" id="Phobius"/>
    </source>
</evidence>
<gene>
    <name evidence="8" type="primary">106072260</name>
</gene>
<dbReference type="GO" id="GO:0004930">
    <property type="term" value="F:G protein-coupled receptor activity"/>
    <property type="evidence" value="ECO:0007669"/>
    <property type="project" value="UniProtKB-KW"/>
</dbReference>
<dbReference type="Proteomes" id="UP000076420">
    <property type="component" value="Unassembled WGS sequence"/>
</dbReference>
<reference evidence="8" key="1">
    <citation type="submission" date="2020-05" db="UniProtKB">
        <authorList>
            <consortium name="EnsemblMetazoa"/>
        </authorList>
    </citation>
    <scope>IDENTIFICATION</scope>
    <source>
        <strain evidence="8">BB02</strain>
    </source>
</reference>
<evidence type="ECO:0000256" key="3">
    <source>
        <dbReference type="ARBA" id="ARBA00022989"/>
    </source>
</evidence>
<name>A0A2C9KXV5_BIOGL</name>
<dbReference type="Gene3D" id="1.20.1070.10">
    <property type="entry name" value="Rhodopsin 7-helix transmembrane proteins"/>
    <property type="match status" value="1"/>
</dbReference>
<evidence type="ECO:0000256" key="5">
    <source>
        <dbReference type="RuleBase" id="RU000688"/>
    </source>
</evidence>
<evidence type="ECO:0000313" key="9">
    <source>
        <dbReference type="Proteomes" id="UP000076420"/>
    </source>
</evidence>
<comment type="subcellular location">
    <subcellularLocation>
        <location evidence="1">Membrane</location>
    </subcellularLocation>
</comment>
<dbReference type="PANTHER" id="PTHR46641">
    <property type="entry name" value="FMRFAMIDE RECEPTOR-RELATED"/>
    <property type="match status" value="1"/>
</dbReference>
<dbReference type="SUPFAM" id="SSF81321">
    <property type="entry name" value="Family A G protein-coupled receptor-like"/>
    <property type="match status" value="1"/>
</dbReference>
<evidence type="ECO:0000256" key="4">
    <source>
        <dbReference type="ARBA" id="ARBA00023136"/>
    </source>
</evidence>
<dbReference type="VEuPathDB" id="VectorBase:BGLAX_033756"/>
<feature type="domain" description="G-protein coupled receptors family 1 profile" evidence="7">
    <location>
        <begin position="69"/>
        <end position="344"/>
    </location>
</feature>
<dbReference type="PROSITE" id="PS00237">
    <property type="entry name" value="G_PROTEIN_RECEP_F1_1"/>
    <property type="match status" value="1"/>
</dbReference>
<keyword evidence="5" id="KW-0297">G-protein coupled receptor</keyword>
<dbReference type="PRINTS" id="PR00237">
    <property type="entry name" value="GPCRRHODOPSN"/>
</dbReference>
<evidence type="ECO:0000256" key="1">
    <source>
        <dbReference type="ARBA" id="ARBA00004370"/>
    </source>
</evidence>
<dbReference type="EnsemblMetazoa" id="BGLB024732-RA">
    <property type="protein sequence ID" value="BGLB024732-PA"/>
    <property type="gene ID" value="BGLB024732"/>
</dbReference>
<accession>A0A2C9KXV5</accession>
<dbReference type="InterPro" id="IPR017452">
    <property type="entry name" value="GPCR_Rhodpsn_7TM"/>
</dbReference>
<dbReference type="STRING" id="6526.A0A2C9KXV5"/>
<feature type="transmembrane region" description="Helical" evidence="6">
    <location>
        <begin position="225"/>
        <end position="244"/>
    </location>
</feature>
<organism evidence="8 9">
    <name type="scientific">Biomphalaria glabrata</name>
    <name type="common">Bloodfluke planorb</name>
    <name type="synonym">Freshwater snail</name>
    <dbReference type="NCBI Taxonomy" id="6526"/>
    <lineage>
        <taxon>Eukaryota</taxon>
        <taxon>Metazoa</taxon>
        <taxon>Spiralia</taxon>
        <taxon>Lophotrochozoa</taxon>
        <taxon>Mollusca</taxon>
        <taxon>Gastropoda</taxon>
        <taxon>Heterobranchia</taxon>
        <taxon>Euthyneura</taxon>
        <taxon>Panpulmonata</taxon>
        <taxon>Hygrophila</taxon>
        <taxon>Lymnaeoidea</taxon>
        <taxon>Planorbidae</taxon>
        <taxon>Biomphalaria</taxon>
    </lineage>
</organism>
<dbReference type="AlphaFoldDB" id="A0A2C9KXV5"/>
<keyword evidence="3 6" id="KW-1133">Transmembrane helix</keyword>